<dbReference type="Gene3D" id="3.30.1660.10">
    <property type="entry name" value="Flavin-binding protein dodecin"/>
    <property type="match status" value="1"/>
</dbReference>
<protein>
    <recommendedName>
        <fullName evidence="3">Dodecin flavoprotein</fullName>
    </recommendedName>
</protein>
<accession>A0A511QKW3</accession>
<dbReference type="PANTHER" id="PTHR39324">
    <property type="entry name" value="CALCIUM DODECIN"/>
    <property type="match status" value="1"/>
</dbReference>
<comment type="caution">
    <text evidence="1">The sequence shown here is derived from an EMBL/GenBank/DDBJ whole genome shotgun (WGS) entry which is preliminary data.</text>
</comment>
<dbReference type="SUPFAM" id="SSF89807">
    <property type="entry name" value="Dodecin-like"/>
    <property type="match status" value="1"/>
</dbReference>
<reference evidence="1 2" key="1">
    <citation type="submission" date="2019-07" db="EMBL/GenBank/DDBJ databases">
        <title>Whole genome shotgun sequence of Vibrio superstes NBRC 103154.</title>
        <authorList>
            <person name="Hosoyama A."/>
            <person name="Uohara A."/>
            <person name="Ohji S."/>
            <person name="Ichikawa N."/>
        </authorList>
    </citation>
    <scope>NUCLEOTIDE SEQUENCE [LARGE SCALE GENOMIC DNA]</scope>
    <source>
        <strain evidence="1 2">NBRC 103154</strain>
    </source>
</reference>
<proteinExistence type="predicted"/>
<dbReference type="InterPro" id="IPR036694">
    <property type="entry name" value="Dodecin-like_sf"/>
</dbReference>
<evidence type="ECO:0000313" key="2">
    <source>
        <dbReference type="Proteomes" id="UP000321113"/>
    </source>
</evidence>
<dbReference type="NCBIfam" id="NF043052">
    <property type="entry name" value="DodecBact"/>
    <property type="match status" value="1"/>
</dbReference>
<dbReference type="Pfam" id="PF07311">
    <property type="entry name" value="Dodecin"/>
    <property type="match status" value="1"/>
</dbReference>
<dbReference type="AlphaFoldDB" id="A0A511QKW3"/>
<evidence type="ECO:0008006" key="3">
    <source>
        <dbReference type="Google" id="ProtNLM"/>
    </source>
</evidence>
<organism evidence="1 2">
    <name type="scientific">Vibrio superstes NBRC 103154</name>
    <dbReference type="NCBI Taxonomy" id="1219062"/>
    <lineage>
        <taxon>Bacteria</taxon>
        <taxon>Pseudomonadati</taxon>
        <taxon>Pseudomonadota</taxon>
        <taxon>Gammaproteobacteria</taxon>
        <taxon>Vibrionales</taxon>
        <taxon>Vibrionaceae</taxon>
        <taxon>Vibrio</taxon>
    </lineage>
</organism>
<name>A0A511QKW3_9VIBR</name>
<dbReference type="OrthoDB" id="9805889at2"/>
<dbReference type="RefSeq" id="WP_119008879.1">
    <property type="nucleotide sequence ID" value="NZ_BJXK01000001.1"/>
</dbReference>
<dbReference type="InterPro" id="IPR025543">
    <property type="entry name" value="Dodecin-like"/>
</dbReference>
<keyword evidence="2" id="KW-1185">Reference proteome</keyword>
<evidence type="ECO:0000313" key="1">
    <source>
        <dbReference type="EMBL" id="GEM77939.1"/>
    </source>
</evidence>
<dbReference type="InterPro" id="IPR009923">
    <property type="entry name" value="Dodecin"/>
</dbReference>
<sequence length="68" mass="7695">MPHHTYKKMEIVGSSSVGIDDAINNAVEKASQSVHSMRWFEMQEVRGHIEDGKVAHWQVTVKIGFTLD</sequence>
<dbReference type="Proteomes" id="UP000321113">
    <property type="component" value="Unassembled WGS sequence"/>
</dbReference>
<gene>
    <name evidence="1" type="ORF">VSU01S_01840</name>
</gene>
<dbReference type="EMBL" id="BJXK01000001">
    <property type="protein sequence ID" value="GEM77939.1"/>
    <property type="molecule type" value="Genomic_DNA"/>
</dbReference>
<dbReference type="PANTHER" id="PTHR39324:SF1">
    <property type="entry name" value="CALCIUM DODECIN"/>
    <property type="match status" value="1"/>
</dbReference>
<dbReference type="InterPro" id="IPR050049">
    <property type="entry name" value="Dodecin_bact"/>
</dbReference>